<dbReference type="Gene3D" id="3.90.70.10">
    <property type="entry name" value="Cysteine proteinases"/>
    <property type="match status" value="1"/>
</dbReference>
<feature type="region of interest" description="Disordered" evidence="1">
    <location>
        <begin position="162"/>
        <end position="183"/>
    </location>
</feature>
<feature type="compositionally biased region" description="Gly residues" evidence="1">
    <location>
        <begin position="33"/>
        <end position="42"/>
    </location>
</feature>
<accession>A0A937X7V0</accession>
<evidence type="ECO:0000313" key="2">
    <source>
        <dbReference type="EMBL" id="MBM3275920.1"/>
    </source>
</evidence>
<name>A0A937X7V0_9BACT</name>
<dbReference type="EMBL" id="VGJX01000779">
    <property type="protein sequence ID" value="MBM3275920.1"/>
    <property type="molecule type" value="Genomic_DNA"/>
</dbReference>
<feature type="non-terminal residue" evidence="2">
    <location>
        <position position="183"/>
    </location>
</feature>
<feature type="region of interest" description="Disordered" evidence="1">
    <location>
        <begin position="32"/>
        <end position="64"/>
    </location>
</feature>
<reference evidence="2 3" key="1">
    <citation type="submission" date="2019-03" db="EMBL/GenBank/DDBJ databases">
        <title>Lake Tanganyika Metagenome-Assembled Genomes (MAGs).</title>
        <authorList>
            <person name="Tran P."/>
        </authorList>
    </citation>
    <scope>NUCLEOTIDE SEQUENCE [LARGE SCALE GENOMIC DNA]</scope>
    <source>
        <strain evidence="2">K_DeepCast_65m_m2_236</strain>
    </source>
</reference>
<evidence type="ECO:0000256" key="1">
    <source>
        <dbReference type="SAM" id="MobiDB-lite"/>
    </source>
</evidence>
<feature type="compositionally biased region" description="Basic and acidic residues" evidence="1">
    <location>
        <begin position="167"/>
        <end position="183"/>
    </location>
</feature>
<organism evidence="2 3">
    <name type="scientific">Candidatus Tanganyikabacteria bacterium</name>
    <dbReference type="NCBI Taxonomy" id="2961651"/>
    <lineage>
        <taxon>Bacteria</taxon>
        <taxon>Bacillati</taxon>
        <taxon>Candidatus Sericytochromatia</taxon>
        <taxon>Candidatus Tanganyikabacteria</taxon>
    </lineage>
</organism>
<dbReference type="InterPro" id="IPR038765">
    <property type="entry name" value="Papain-like_cys_pep_sf"/>
</dbReference>
<proteinExistence type="predicted"/>
<gene>
    <name evidence="2" type="ORF">FJZ00_12265</name>
</gene>
<dbReference type="SUPFAM" id="SSF54001">
    <property type="entry name" value="Cysteine proteinases"/>
    <property type="match status" value="1"/>
</dbReference>
<protein>
    <submittedName>
        <fullName evidence="2">Uncharacterized protein</fullName>
    </submittedName>
</protein>
<comment type="caution">
    <text evidence="2">The sequence shown here is derived from an EMBL/GenBank/DDBJ whole genome shotgun (WGS) entry which is preliminary data.</text>
</comment>
<dbReference type="Proteomes" id="UP000703893">
    <property type="component" value="Unassembled WGS sequence"/>
</dbReference>
<sequence length="183" mass="19488">MKTFIFSLFELGGPSFNAAETFTPIYGMKKSGDGGAGSGSSSGSGSATPTPNPQPTVITEKGADGLPKEVDLRHKFGPIRNQGKRGTCNFFGAIQLVDYVYGVEHSAGLLNWQYRLQVMGRSQSQKAVRWSDKGGYTIGIVPLLSPQGNPVATPYMPYIAPGQGAARETESPYKKDVPELPAS</sequence>
<dbReference type="AlphaFoldDB" id="A0A937X7V0"/>
<evidence type="ECO:0000313" key="3">
    <source>
        <dbReference type="Proteomes" id="UP000703893"/>
    </source>
</evidence>